<reference evidence="2 3" key="1">
    <citation type="submission" date="2014-08" db="EMBL/GenBank/DDBJ databases">
        <title>Complete genome sequence of Corynebacterium aquilae S-613T(T) (=DSM 44791(T)), isolated from the choana of a healthy golden eagle.</title>
        <authorList>
            <person name="Ruckert C."/>
            <person name="Albersmeier A."/>
            <person name="Winkler A."/>
            <person name="Kalinowski J."/>
        </authorList>
    </citation>
    <scope>NUCLEOTIDE SEQUENCE [LARGE SCALE GENOMIC DNA]</scope>
    <source>
        <strain evidence="2 3">S-613</strain>
    </source>
</reference>
<dbReference type="EMBL" id="CP009245">
    <property type="protein sequence ID" value="APT85439.1"/>
    <property type="molecule type" value="Genomic_DNA"/>
</dbReference>
<feature type="compositionally biased region" description="Gly residues" evidence="1">
    <location>
        <begin position="422"/>
        <end position="431"/>
    </location>
</feature>
<evidence type="ECO:0008006" key="4">
    <source>
        <dbReference type="Google" id="ProtNLM"/>
    </source>
</evidence>
<evidence type="ECO:0000256" key="1">
    <source>
        <dbReference type="SAM" id="MobiDB-lite"/>
    </source>
</evidence>
<protein>
    <recommendedName>
        <fullName evidence="4">PPE family domain-containing protein</fullName>
    </recommendedName>
</protein>
<sequence length="571" mass="55229">MLRTYAQQIAWFRDGLRSTNSAFAQQDFVTSQGLDKLFGGLSTSLKDQITFPERPAPDFQDFPFARPSAGGFSLESLSSAFAATDTGALAAIGEAWRDLSTQATELSEDIRSIASDILAANEGEAIENAAARITEIADAGAVFASNASTMAGYSDAMVSIHSAGQATVDDALLQVALIEDPEEREAAKRQLLGEFISYFDGALQEAVPPINNLMTMPGSGGGGGEIALAAHAKGNGKGGIKATENKPVTGASALSGAVNAPGVTGGATQGQFAGVESNLGDLKGIGTQAASATVGLNPATIPGVGNGTGTISPLNPAGGVGTGGGVGRIGGGGSGVSLNPVPITPGLGRAGAAGLGGLAARGLNPAELRTPELGSGRLGAVGGTNVNGVGAPGIGAMGAGIVPGGLRGAGAHRASLNPVLGGSTGSSGGAHGSRPSLRGTPTLGAVGGAAGRGISGGALGGSRSSAGLSSGARGAFGGGLATGGSGVASGTGGGATGATNTGAGAGNGAGRATPMVGGAPLAGGRGGSQNSKGRAVQKSLNEIEEEENLKALLGEPIRWVDSHLDFGNRPR</sequence>
<evidence type="ECO:0000313" key="3">
    <source>
        <dbReference type="Proteomes" id="UP000185478"/>
    </source>
</evidence>
<proteinExistence type="predicted"/>
<feature type="compositionally biased region" description="Low complexity" evidence="1">
    <location>
        <begin position="510"/>
        <end position="519"/>
    </location>
</feature>
<dbReference type="KEGG" id="caqu:CAQU_10695"/>
<dbReference type="Proteomes" id="UP000185478">
    <property type="component" value="Chromosome"/>
</dbReference>
<keyword evidence="3" id="KW-1185">Reference proteome</keyword>
<organism evidence="2 3">
    <name type="scientific">Corynebacterium aquilae DSM 44791</name>
    <dbReference type="NCBI Taxonomy" id="1431546"/>
    <lineage>
        <taxon>Bacteria</taxon>
        <taxon>Bacillati</taxon>
        <taxon>Actinomycetota</taxon>
        <taxon>Actinomycetes</taxon>
        <taxon>Mycobacteriales</taxon>
        <taxon>Corynebacteriaceae</taxon>
        <taxon>Corynebacterium</taxon>
    </lineage>
</organism>
<dbReference type="STRING" id="1431546.CAQU_10695"/>
<evidence type="ECO:0000313" key="2">
    <source>
        <dbReference type="EMBL" id="APT85439.1"/>
    </source>
</evidence>
<dbReference type="AlphaFoldDB" id="A0A1L7CHZ6"/>
<feature type="region of interest" description="Disordered" evidence="1">
    <location>
        <begin position="505"/>
        <end position="539"/>
    </location>
</feature>
<feature type="region of interest" description="Disordered" evidence="1">
    <location>
        <begin position="417"/>
        <end position="445"/>
    </location>
</feature>
<accession>A0A1L7CHZ6</accession>
<gene>
    <name evidence="2" type="ORF">CAQU_10695</name>
</gene>
<name>A0A1L7CHZ6_9CORY</name>